<dbReference type="InterPro" id="IPR019775">
    <property type="entry name" value="WD40_repeat_CS"/>
</dbReference>
<feature type="region of interest" description="Disordered" evidence="4">
    <location>
        <begin position="1"/>
        <end position="28"/>
    </location>
</feature>
<dbReference type="InterPro" id="IPR056884">
    <property type="entry name" value="NPHP3-like_N"/>
</dbReference>
<dbReference type="PROSITE" id="PS50294">
    <property type="entry name" value="WD_REPEATS_REGION"/>
    <property type="match status" value="2"/>
</dbReference>
<dbReference type="InterPro" id="IPR035994">
    <property type="entry name" value="Nucleoside_phosphorylase_sf"/>
</dbReference>
<evidence type="ECO:0000313" key="7">
    <source>
        <dbReference type="Proteomes" id="UP000730481"/>
    </source>
</evidence>
<proteinExistence type="predicted"/>
<feature type="region of interest" description="Disordered" evidence="4">
    <location>
        <begin position="149"/>
        <end position="176"/>
    </location>
</feature>
<name>A0A9P5AVN4_9HYPO</name>
<evidence type="ECO:0000256" key="3">
    <source>
        <dbReference type="PROSITE-ProRule" id="PRU00221"/>
    </source>
</evidence>
<dbReference type="Proteomes" id="UP000730481">
    <property type="component" value="Unassembled WGS sequence"/>
</dbReference>
<keyword evidence="1 3" id="KW-0853">WD repeat</keyword>
<dbReference type="GO" id="GO:0009116">
    <property type="term" value="P:nucleoside metabolic process"/>
    <property type="evidence" value="ECO:0007669"/>
    <property type="project" value="InterPro"/>
</dbReference>
<dbReference type="SMART" id="SM00320">
    <property type="entry name" value="WD40"/>
    <property type="match status" value="9"/>
</dbReference>
<dbReference type="EMBL" id="PVQB02000021">
    <property type="protein sequence ID" value="KAF4345634.1"/>
    <property type="molecule type" value="Genomic_DNA"/>
</dbReference>
<dbReference type="InterPro" id="IPR000845">
    <property type="entry name" value="Nucleoside_phosphorylase_d"/>
</dbReference>
<dbReference type="PROSITE" id="PS50837">
    <property type="entry name" value="NACHT"/>
    <property type="match status" value="1"/>
</dbReference>
<keyword evidence="7" id="KW-1185">Reference proteome</keyword>
<comment type="caution">
    <text evidence="6">The sequence shown here is derived from an EMBL/GenBank/DDBJ whole genome shotgun (WGS) entry which is preliminary data.</text>
</comment>
<dbReference type="Pfam" id="PF24883">
    <property type="entry name" value="NPHP3_N"/>
    <property type="match status" value="1"/>
</dbReference>
<reference evidence="6" key="1">
    <citation type="journal article" date="2017" name="Mycologia">
        <title>Fusarium algeriense, sp. nov., a novel toxigenic crown rot pathogen of durum wheat from Algeria is nested in the Fusarium burgessii species complex.</title>
        <authorList>
            <person name="Laraba I."/>
            <person name="Keddad A."/>
            <person name="Boureghda H."/>
            <person name="Abdallah N."/>
            <person name="Vaughan M.M."/>
            <person name="Proctor R.H."/>
            <person name="Busman M."/>
            <person name="O'Donnell K."/>
        </authorList>
    </citation>
    <scope>NUCLEOTIDE SEQUENCE</scope>
    <source>
        <strain evidence="6">NRRL 25174</strain>
    </source>
</reference>
<feature type="compositionally biased region" description="Polar residues" evidence="4">
    <location>
        <begin position="155"/>
        <end position="167"/>
    </location>
</feature>
<feature type="repeat" description="WD" evidence="3">
    <location>
        <begin position="946"/>
        <end position="987"/>
    </location>
</feature>
<dbReference type="OrthoDB" id="1405595at2759"/>
<evidence type="ECO:0000256" key="2">
    <source>
        <dbReference type="ARBA" id="ARBA00022737"/>
    </source>
</evidence>
<feature type="compositionally biased region" description="Basic and acidic residues" evidence="4">
    <location>
        <begin position="1"/>
        <end position="20"/>
    </location>
</feature>
<dbReference type="Gene3D" id="2.130.10.10">
    <property type="entry name" value="YVTN repeat-like/Quinoprotein amine dehydrogenase"/>
    <property type="match status" value="4"/>
</dbReference>
<protein>
    <submittedName>
        <fullName evidence="6">Vegetatible incompatibility het-E-1</fullName>
    </submittedName>
</protein>
<dbReference type="Pfam" id="PF01048">
    <property type="entry name" value="PNP_UDP_1"/>
    <property type="match status" value="1"/>
</dbReference>
<dbReference type="Gene3D" id="3.40.50.1580">
    <property type="entry name" value="Nucleoside phosphorylase domain"/>
    <property type="match status" value="1"/>
</dbReference>
<dbReference type="PROSITE" id="PS50082">
    <property type="entry name" value="WD_REPEATS_2"/>
    <property type="match status" value="2"/>
</dbReference>
<reference evidence="6" key="2">
    <citation type="submission" date="2020-02" db="EMBL/GenBank/DDBJ databases">
        <title>Identification and distribution of gene clusters putatively required for synthesis of sphingolipid metabolism inhibitors in phylogenetically diverse species of the filamentous fungus Fusarium.</title>
        <authorList>
            <person name="Kim H.-S."/>
            <person name="Busman M."/>
            <person name="Brown D.W."/>
            <person name="Divon H."/>
            <person name="Uhlig S."/>
            <person name="Proctor R.H."/>
        </authorList>
    </citation>
    <scope>NUCLEOTIDE SEQUENCE</scope>
    <source>
        <strain evidence="6">NRRL 25174</strain>
    </source>
</reference>
<accession>A0A9P5AVN4</accession>
<dbReference type="CDD" id="cd00200">
    <property type="entry name" value="WD40"/>
    <property type="match status" value="1"/>
</dbReference>
<evidence type="ECO:0000256" key="4">
    <source>
        <dbReference type="SAM" id="MobiDB-lite"/>
    </source>
</evidence>
<dbReference type="InterPro" id="IPR001680">
    <property type="entry name" value="WD40_rpt"/>
</dbReference>
<dbReference type="SUPFAM" id="SSF69322">
    <property type="entry name" value="Tricorn protease domain 2"/>
    <property type="match status" value="1"/>
</dbReference>
<evidence type="ECO:0000259" key="5">
    <source>
        <dbReference type="PROSITE" id="PS50837"/>
    </source>
</evidence>
<evidence type="ECO:0000256" key="1">
    <source>
        <dbReference type="ARBA" id="ARBA00022574"/>
    </source>
</evidence>
<keyword evidence="2" id="KW-0677">Repeat</keyword>
<organism evidence="6 7">
    <name type="scientific">Fusarium beomiforme</name>
    <dbReference type="NCBI Taxonomy" id="44412"/>
    <lineage>
        <taxon>Eukaryota</taxon>
        <taxon>Fungi</taxon>
        <taxon>Dikarya</taxon>
        <taxon>Ascomycota</taxon>
        <taxon>Pezizomycotina</taxon>
        <taxon>Sordariomycetes</taxon>
        <taxon>Hypocreomycetidae</taxon>
        <taxon>Hypocreales</taxon>
        <taxon>Nectriaceae</taxon>
        <taxon>Fusarium</taxon>
        <taxon>Fusarium burgessii species complex</taxon>
    </lineage>
</organism>
<dbReference type="Pfam" id="PF00400">
    <property type="entry name" value="WD40"/>
    <property type="match status" value="5"/>
</dbReference>
<dbReference type="InterPro" id="IPR015943">
    <property type="entry name" value="WD40/YVTN_repeat-like_dom_sf"/>
</dbReference>
<feature type="repeat" description="WD" evidence="3">
    <location>
        <begin position="988"/>
        <end position="1029"/>
    </location>
</feature>
<dbReference type="PANTHER" id="PTHR46082">
    <property type="entry name" value="ATP/GTP-BINDING PROTEIN-RELATED"/>
    <property type="match status" value="1"/>
</dbReference>
<dbReference type="InterPro" id="IPR053137">
    <property type="entry name" value="NLR-like"/>
</dbReference>
<dbReference type="InterPro" id="IPR036322">
    <property type="entry name" value="WD40_repeat_dom_sf"/>
</dbReference>
<dbReference type="Gene3D" id="3.40.50.300">
    <property type="entry name" value="P-loop containing nucleotide triphosphate hydrolases"/>
    <property type="match status" value="1"/>
</dbReference>
<dbReference type="InterPro" id="IPR027417">
    <property type="entry name" value="P-loop_NTPase"/>
</dbReference>
<dbReference type="PROSITE" id="PS00678">
    <property type="entry name" value="WD_REPEATS_1"/>
    <property type="match status" value="1"/>
</dbReference>
<gene>
    <name evidence="6" type="ORF">FBEOM_399</name>
</gene>
<dbReference type="SUPFAM" id="SSF53167">
    <property type="entry name" value="Purine and uridine phosphorylases"/>
    <property type="match status" value="1"/>
</dbReference>
<feature type="domain" description="NACHT" evidence="5">
    <location>
        <begin position="404"/>
        <end position="551"/>
    </location>
</feature>
<dbReference type="SUPFAM" id="SSF52540">
    <property type="entry name" value="P-loop containing nucleoside triphosphate hydrolases"/>
    <property type="match status" value="1"/>
</dbReference>
<dbReference type="PANTHER" id="PTHR46082:SF11">
    <property type="entry name" value="AAA+ ATPASE DOMAIN-CONTAINING PROTEIN-RELATED"/>
    <property type="match status" value="1"/>
</dbReference>
<dbReference type="SUPFAM" id="SSF50978">
    <property type="entry name" value="WD40 repeat-like"/>
    <property type="match status" value="1"/>
</dbReference>
<evidence type="ECO:0000313" key="6">
    <source>
        <dbReference type="EMBL" id="KAF4345634.1"/>
    </source>
</evidence>
<dbReference type="InterPro" id="IPR007111">
    <property type="entry name" value="NACHT_NTPase"/>
</dbReference>
<dbReference type="GO" id="GO:0003824">
    <property type="term" value="F:catalytic activity"/>
    <property type="evidence" value="ECO:0007669"/>
    <property type="project" value="InterPro"/>
</dbReference>
<sequence length="1587" mass="178424">MDRKRFWNDEQTAKSSTDSRKKIHSGPPSTLTHGSYTIAWICALWIEMTAARAMLDDVHGGLQRHINDTNSYVLGSIGRHNVVIACLPNDQYGTNNAAIVFTNLMRTFPSIQLGLMVGIGGGAPNKADIRLGDIVVGSRVMQHDMGKALADGQIHRTSPASPSQVSSILRDKSEKLPGYERPTSADRLFLATYRHESSTSDCATCDQSKLVQRGLRASNSPVIHYGAIASGNQVIKDSVTRDKLSHELDVICFEMEAAGLMDVCPCLPVRGICDYSDSHKTKEWQRYAAATAAAYAREFLGELAVCDGLQNLEYKPDPAFRQKLNSLVITSQSIESALDRQRRQKQKLYEDENNKACLQALYTGNPVHDKSRIEETKGGLLSNCYSWIFHTEEFQAWHQDTDRRLLWIKGDPGKGKTMLLCGIIDRLDALTPNVVSYFFCQATENHQNTAIAVLRGLIWSLACQHPSLISHVRNQFDIAGEKAFMGPNTWHLLSGIFRGMMVDSNNRVPEGTLIVIDALDECTHEKERLLNLIIEHCTDENAQVRWIVSSRNWVEFENAFMRDSLASRRVVLSLEHSQETEDCIEEAVQQFVQFKVNELIKHKPLKSSSIIAQVRNLFNEKSGNTFLWVALVFEKLMDSKIEAWQVPEKLKEFPSGLQDLYKRMMQEVEESGHRSRCKDILAVTALVHRPISLAELSSSARSLSQFSDDLESLKRLVLRCGCFLVVPDDIVYFMHQSAKDYLLENEFAKECVWEAKHEDLPSREITRSHRAVLLTILKTLRDTLKHDIYDLKEPGASIRDFEVKGATGPLVPFGYACCYWTDHLLSFDDQIAHDILGFLKGTSLYWLEACALLGKVPVAVLAIQKLQKLALGTSYHEVTHFLRDVNRFILYFKSAIEEFPLQIYTSGLIFSPRKSLARQAFAKHTLTTLKRSFAIQDDWDACIQTLEGHNSNVYCLAFSRDSQLLASGSLDHTVRIWDVATGNCVQTLDRHSESVWAVAFSTDNRCFASASKDHTIRLWNIENGKFTEGHIVNTTEDVSGLVFSPDGRWLASWLHKSDVDIRDAKTGNFVYSIPVPEQRGVLRLVFSSDGQKALLGSDKLGIWDVAKRSWIRRFVIRQKRLLAAAFSPEERWVGHSHGENGHSIWDISESSFSQRKNILKDDTDPPSLRYKWGLERPSAISGDCRQVATCTTTPVQLAIFDVTNGAIIAEHQIQRGSSDELPRSMAWSADNEWLAVGGVSGHINMWDPSAIGNRGKTNVSTTNVHAIAITSDGQKLAWGLEDGTVKIVDVADPDIILHTLEGHDSHVCAALFSTNGKMLATQCESCVKIWNMETTGECFRTFKAGQLRFDFPNNIGRWAMAFSADDSKFAFSRGKYGVEIHDLTTQSMYQVDTGEALDTSLAIWSLAFSPDGFSLVVWEKGFCIHIWDLQSRGAQNREFESYGITLATALSADGNLLALSTFQGQIYVFQMPTGTCIFELNIGWRIRQLSFSSDGRSFMTEYGHLIPEYWPTNIDKGKHPMSVPYAIQGYGIGFNGAWLTKHGERFLWLPPEYRPNLKVWKTVLVADSVITIRDSSNRLSMYHFMDI</sequence>